<organism evidence="1 2">
    <name type="scientific">Clostridium botulinum D str. 1873</name>
    <dbReference type="NCBI Taxonomy" id="592027"/>
    <lineage>
        <taxon>Bacteria</taxon>
        <taxon>Bacillati</taxon>
        <taxon>Bacillota</taxon>
        <taxon>Clostridia</taxon>
        <taxon>Eubacteriales</taxon>
        <taxon>Clostridiaceae</taxon>
        <taxon>Clostridium</taxon>
    </lineage>
</organism>
<proteinExistence type="predicted"/>
<name>A0A9N7B8M0_CLOBO</name>
<protein>
    <submittedName>
        <fullName evidence="1">Uncharacterized protein</fullName>
    </submittedName>
</protein>
<evidence type="ECO:0000313" key="1">
    <source>
        <dbReference type="EMBL" id="ACT33581.1"/>
    </source>
</evidence>
<dbReference type="AlphaFoldDB" id="A0A9N7B8M0"/>
<keyword evidence="1" id="KW-0614">Plasmid</keyword>
<geneLocation type="plasmid" evidence="1 2">
    <name>pCLG1</name>
</geneLocation>
<dbReference type="Proteomes" id="UP000006160">
    <property type="component" value="Plasmid pCLG1"/>
</dbReference>
<accession>A0A9N7B8M0</accession>
<gene>
    <name evidence="1" type="ORF">CLG_0094</name>
</gene>
<reference evidence="1 2" key="1">
    <citation type="submission" date="2009-06" db="EMBL/GenBank/DDBJ databases">
        <authorList>
            <person name="Shrivastava S."/>
            <person name="Brinkac L.B."/>
            <person name="Brown J.L."/>
            <person name="Bruce D.B."/>
            <person name="Detter C."/>
            <person name="Green L.D."/>
            <person name="Munk C.A."/>
            <person name="Rogers Y.C."/>
            <person name="Tapia R."/>
            <person name="Saunders E.S."/>
            <person name="Sims D.R."/>
            <person name="Smith L.A."/>
            <person name="Smith T.J."/>
            <person name="Sutton G."/>
            <person name="Brettin T."/>
        </authorList>
    </citation>
    <scope>NUCLEOTIDE SEQUENCE [LARGE SCALE GENOMIC DNA]</scope>
    <source>
        <strain evidence="2">D str. 1873</strain>
        <plasmid evidence="1 2">pCLG1</plasmid>
    </source>
</reference>
<sequence>MNFQRYHGLILYGMAGSSTKEYLSSKSVDTARFLHSLIT</sequence>
<dbReference type="EMBL" id="CP001659">
    <property type="protein sequence ID" value="ACT33581.1"/>
    <property type="molecule type" value="Genomic_DNA"/>
</dbReference>
<evidence type="ECO:0000313" key="2">
    <source>
        <dbReference type="Proteomes" id="UP000006160"/>
    </source>
</evidence>